<keyword evidence="6 10" id="KW-1133">Transmembrane helix</keyword>
<organism evidence="12 13">
    <name type="scientific">Starmerella bacillaris</name>
    <name type="common">Yeast</name>
    <name type="synonym">Candida zemplinina</name>
    <dbReference type="NCBI Taxonomy" id="1247836"/>
    <lineage>
        <taxon>Eukaryota</taxon>
        <taxon>Fungi</taxon>
        <taxon>Dikarya</taxon>
        <taxon>Ascomycota</taxon>
        <taxon>Saccharomycotina</taxon>
        <taxon>Dipodascomycetes</taxon>
        <taxon>Dipodascales</taxon>
        <taxon>Trichomonascaceae</taxon>
        <taxon>Starmerella</taxon>
    </lineage>
</organism>
<dbReference type="GO" id="GO:0005829">
    <property type="term" value="C:cytosol"/>
    <property type="evidence" value="ECO:0007669"/>
    <property type="project" value="GOC"/>
</dbReference>
<evidence type="ECO:0000256" key="1">
    <source>
        <dbReference type="ARBA" id="ARBA00004409"/>
    </source>
</evidence>
<dbReference type="SUPFAM" id="SSF47661">
    <property type="entry name" value="t-snare proteins"/>
    <property type="match status" value="1"/>
</dbReference>
<dbReference type="GO" id="GO:0000139">
    <property type="term" value="C:Golgi membrane"/>
    <property type="evidence" value="ECO:0007669"/>
    <property type="project" value="UniProtKB-SubCell"/>
</dbReference>
<dbReference type="EMBL" id="BTGC01000008">
    <property type="protein sequence ID" value="GMM52740.1"/>
    <property type="molecule type" value="Genomic_DNA"/>
</dbReference>
<dbReference type="GO" id="GO:0048280">
    <property type="term" value="P:vesicle fusion with Golgi apparatus"/>
    <property type="evidence" value="ECO:0007669"/>
    <property type="project" value="TreeGrafter"/>
</dbReference>
<keyword evidence="3" id="KW-0813">Transport</keyword>
<dbReference type="GO" id="GO:0016236">
    <property type="term" value="P:macroautophagy"/>
    <property type="evidence" value="ECO:0007669"/>
    <property type="project" value="TreeGrafter"/>
</dbReference>
<evidence type="ECO:0000256" key="4">
    <source>
        <dbReference type="ARBA" id="ARBA00022692"/>
    </source>
</evidence>
<feature type="transmembrane region" description="Helical" evidence="10">
    <location>
        <begin position="183"/>
        <end position="201"/>
    </location>
</feature>
<dbReference type="FunFam" id="1.20.5.110:FF:000002">
    <property type="entry name" value="Vesicle transport through interaction with t-SNAREsB"/>
    <property type="match status" value="1"/>
</dbReference>
<dbReference type="CDD" id="cd15862">
    <property type="entry name" value="SNARE_Vti1"/>
    <property type="match status" value="1"/>
</dbReference>
<keyword evidence="13" id="KW-1185">Reference proteome</keyword>
<proteinExistence type="inferred from homology"/>
<feature type="domain" description="T-SNARE coiled-coil homology" evidence="11">
    <location>
        <begin position="107"/>
        <end position="174"/>
    </location>
</feature>
<evidence type="ECO:0000256" key="5">
    <source>
        <dbReference type="ARBA" id="ARBA00022927"/>
    </source>
</evidence>
<dbReference type="GO" id="GO:0042147">
    <property type="term" value="P:retrograde transport, endosome to Golgi"/>
    <property type="evidence" value="ECO:0007669"/>
    <property type="project" value="TreeGrafter"/>
</dbReference>
<evidence type="ECO:0000256" key="8">
    <source>
        <dbReference type="ARBA" id="ARBA00023136"/>
    </source>
</evidence>
<sequence>MSSRPEYLSSLDSELQFVLSELREQTTVSDDLIEEAYQLVERMVISVNALPTDERAQHNATIRSYRSEIDEIKKNLALKQSQADQTARNELFGDRDYADAGSEQRSALLNNQQRLERSSDRLRDAQRVGNETESIGAGILNDLRGQREQIINSRNTLTEADGHVDRSMRTLRGMARRMAANKLLSYAIIAVLVLLILFVLASKFM</sequence>
<dbReference type="GO" id="GO:0005789">
    <property type="term" value="C:endoplasmic reticulum membrane"/>
    <property type="evidence" value="ECO:0007669"/>
    <property type="project" value="TreeGrafter"/>
</dbReference>
<dbReference type="InterPro" id="IPR010989">
    <property type="entry name" value="SNARE"/>
</dbReference>
<protein>
    <submittedName>
        <fullName evidence="12">V-SNARE protein</fullName>
    </submittedName>
</protein>
<reference evidence="12 13" key="1">
    <citation type="journal article" date="2023" name="Elife">
        <title>Identification of key yeast species and microbe-microbe interactions impacting larval growth of Drosophila in the wild.</title>
        <authorList>
            <person name="Mure A."/>
            <person name="Sugiura Y."/>
            <person name="Maeda R."/>
            <person name="Honda K."/>
            <person name="Sakurai N."/>
            <person name="Takahashi Y."/>
            <person name="Watada M."/>
            <person name="Katoh T."/>
            <person name="Gotoh A."/>
            <person name="Gotoh Y."/>
            <person name="Taniguchi I."/>
            <person name="Nakamura K."/>
            <person name="Hayashi T."/>
            <person name="Katayama T."/>
            <person name="Uemura T."/>
            <person name="Hattori Y."/>
        </authorList>
    </citation>
    <scope>NUCLEOTIDE SEQUENCE [LARGE SCALE GENOMIC DNA]</scope>
    <source>
        <strain evidence="12 13">SB-73</strain>
    </source>
</reference>
<keyword evidence="4 10" id="KW-0812">Transmembrane</keyword>
<dbReference type="PANTHER" id="PTHR21230">
    <property type="entry name" value="VESICLE TRANSPORT V-SNARE PROTEIN VTI1-RELATED"/>
    <property type="match status" value="1"/>
</dbReference>
<dbReference type="GO" id="GO:0006896">
    <property type="term" value="P:Golgi to vacuole transport"/>
    <property type="evidence" value="ECO:0007669"/>
    <property type="project" value="TreeGrafter"/>
</dbReference>
<dbReference type="InterPro" id="IPR007705">
    <property type="entry name" value="Vesicle_trsprt_v-SNARE_N"/>
</dbReference>
<dbReference type="InterPro" id="IPR000727">
    <property type="entry name" value="T_SNARE_dom"/>
</dbReference>
<dbReference type="AlphaFoldDB" id="A0AAV5RMT8"/>
<comment type="similarity">
    <text evidence="2">Belongs to the VTI1 family.</text>
</comment>
<dbReference type="Gene3D" id="1.20.5.110">
    <property type="match status" value="1"/>
</dbReference>
<evidence type="ECO:0000256" key="2">
    <source>
        <dbReference type="ARBA" id="ARBA00006108"/>
    </source>
</evidence>
<evidence type="ECO:0000256" key="9">
    <source>
        <dbReference type="SAM" id="Coils"/>
    </source>
</evidence>
<evidence type="ECO:0000256" key="10">
    <source>
        <dbReference type="SAM" id="Phobius"/>
    </source>
</evidence>
<dbReference type="GO" id="GO:0005484">
    <property type="term" value="F:SNAP receptor activity"/>
    <property type="evidence" value="ECO:0007669"/>
    <property type="project" value="TreeGrafter"/>
</dbReference>
<accession>A0AAV5RMT8</accession>
<evidence type="ECO:0000313" key="13">
    <source>
        <dbReference type="Proteomes" id="UP001362899"/>
    </source>
</evidence>
<evidence type="ECO:0000313" key="12">
    <source>
        <dbReference type="EMBL" id="GMM52740.1"/>
    </source>
</evidence>
<dbReference type="InterPro" id="IPR038407">
    <property type="entry name" value="v-SNARE_N_sf"/>
</dbReference>
<dbReference type="Pfam" id="PF12352">
    <property type="entry name" value="V-SNARE_C"/>
    <property type="match status" value="1"/>
</dbReference>
<comment type="caution">
    <text evidence="12">The sequence shown here is derived from an EMBL/GenBank/DDBJ whole genome shotgun (WGS) entry which is preliminary data.</text>
</comment>
<dbReference type="GO" id="GO:0006886">
    <property type="term" value="P:intracellular protein transport"/>
    <property type="evidence" value="ECO:0007669"/>
    <property type="project" value="InterPro"/>
</dbReference>
<keyword evidence="8 10" id="KW-0472">Membrane</keyword>
<dbReference type="Proteomes" id="UP001362899">
    <property type="component" value="Unassembled WGS sequence"/>
</dbReference>
<evidence type="ECO:0000256" key="6">
    <source>
        <dbReference type="ARBA" id="ARBA00022989"/>
    </source>
</evidence>
<name>A0AAV5RMT8_STABA</name>
<dbReference type="GO" id="GO:0012507">
    <property type="term" value="C:ER to Golgi transport vesicle membrane"/>
    <property type="evidence" value="ECO:0007669"/>
    <property type="project" value="TreeGrafter"/>
</dbReference>
<dbReference type="GO" id="GO:0031902">
    <property type="term" value="C:late endosome membrane"/>
    <property type="evidence" value="ECO:0007669"/>
    <property type="project" value="TreeGrafter"/>
</dbReference>
<evidence type="ECO:0000259" key="11">
    <source>
        <dbReference type="SMART" id="SM00397"/>
    </source>
</evidence>
<feature type="coiled-coil region" evidence="9">
    <location>
        <begin position="55"/>
        <end position="89"/>
    </location>
</feature>
<dbReference type="Gene3D" id="1.20.58.400">
    <property type="entry name" value="t-snare proteins"/>
    <property type="match status" value="1"/>
</dbReference>
<comment type="subcellular location">
    <subcellularLocation>
        <location evidence="1">Golgi apparatus membrane</location>
        <topology evidence="1">Single-pass type IV membrane protein</topology>
    </subcellularLocation>
</comment>
<gene>
    <name evidence="12" type="ORF">DASB73_037030</name>
</gene>
<dbReference type="GO" id="GO:0006891">
    <property type="term" value="P:intra-Golgi vesicle-mediated transport"/>
    <property type="evidence" value="ECO:0007669"/>
    <property type="project" value="TreeGrafter"/>
</dbReference>
<evidence type="ECO:0000256" key="3">
    <source>
        <dbReference type="ARBA" id="ARBA00022448"/>
    </source>
</evidence>
<dbReference type="GO" id="GO:0000149">
    <property type="term" value="F:SNARE binding"/>
    <property type="evidence" value="ECO:0007669"/>
    <property type="project" value="TreeGrafter"/>
</dbReference>
<dbReference type="PANTHER" id="PTHR21230:SF26">
    <property type="entry name" value="VESICLE TRANSPORT THROUGH INTERACTION WITH T-SNARES HOMOLOG 1A"/>
    <property type="match status" value="1"/>
</dbReference>
<keyword evidence="5" id="KW-0653">Protein transport</keyword>
<keyword evidence="7 9" id="KW-0175">Coiled coil</keyword>
<dbReference type="GO" id="GO:0031201">
    <property type="term" value="C:SNARE complex"/>
    <property type="evidence" value="ECO:0007669"/>
    <property type="project" value="TreeGrafter"/>
</dbReference>
<dbReference type="SMART" id="SM00397">
    <property type="entry name" value="t_SNARE"/>
    <property type="match status" value="1"/>
</dbReference>
<dbReference type="Pfam" id="PF05008">
    <property type="entry name" value="V-SNARE"/>
    <property type="match status" value="1"/>
</dbReference>
<dbReference type="SUPFAM" id="SSF58038">
    <property type="entry name" value="SNARE fusion complex"/>
    <property type="match status" value="1"/>
</dbReference>
<evidence type="ECO:0000256" key="7">
    <source>
        <dbReference type="ARBA" id="ARBA00023054"/>
    </source>
</evidence>